<accession>A0ACB6YZF9</accession>
<dbReference type="Proteomes" id="UP000886501">
    <property type="component" value="Unassembled WGS sequence"/>
</dbReference>
<evidence type="ECO:0000313" key="2">
    <source>
        <dbReference type="Proteomes" id="UP000886501"/>
    </source>
</evidence>
<protein>
    <submittedName>
        <fullName evidence="1">Uncharacterized protein</fullName>
    </submittedName>
</protein>
<sequence>MYYVGGLSSAGLAAGGYAVTYQSIAYSSATRVIALSLQSAGTTTAMSSVGAILTGAATTGAGVLVATTNDQPDTSASSESLQKAAKSTADDDDNGNPPPHCSTALGEYLLTPRAILAIVKAWNVGTYDPPGTNCANWLDKVHDVCEQYEIPAKQQAPCALHHMRADCKEAAHAAGCYNMTWDEFAVWLRQYDNEGRESTDGKTRKTAKTAKVSAEKSKLRSLSR</sequence>
<comment type="caution">
    <text evidence="1">The sequence shown here is derived from an EMBL/GenBank/DDBJ whole genome shotgun (WGS) entry which is preliminary data.</text>
</comment>
<dbReference type="EMBL" id="MU118391">
    <property type="protein sequence ID" value="KAF9642644.1"/>
    <property type="molecule type" value="Genomic_DNA"/>
</dbReference>
<name>A0ACB6YZF9_THEGA</name>
<organism evidence="1 2">
    <name type="scientific">Thelephora ganbajun</name>
    <name type="common">Ganba fungus</name>
    <dbReference type="NCBI Taxonomy" id="370292"/>
    <lineage>
        <taxon>Eukaryota</taxon>
        <taxon>Fungi</taxon>
        <taxon>Dikarya</taxon>
        <taxon>Basidiomycota</taxon>
        <taxon>Agaricomycotina</taxon>
        <taxon>Agaricomycetes</taxon>
        <taxon>Thelephorales</taxon>
        <taxon>Thelephoraceae</taxon>
        <taxon>Thelephora</taxon>
    </lineage>
</organism>
<reference evidence="1" key="2">
    <citation type="journal article" date="2020" name="Nat. Commun.">
        <title>Large-scale genome sequencing of mycorrhizal fungi provides insights into the early evolution of symbiotic traits.</title>
        <authorList>
            <person name="Miyauchi S."/>
            <person name="Kiss E."/>
            <person name="Kuo A."/>
            <person name="Drula E."/>
            <person name="Kohler A."/>
            <person name="Sanchez-Garcia M."/>
            <person name="Morin E."/>
            <person name="Andreopoulos B."/>
            <person name="Barry K.W."/>
            <person name="Bonito G."/>
            <person name="Buee M."/>
            <person name="Carver A."/>
            <person name="Chen C."/>
            <person name="Cichocki N."/>
            <person name="Clum A."/>
            <person name="Culley D."/>
            <person name="Crous P.W."/>
            <person name="Fauchery L."/>
            <person name="Girlanda M."/>
            <person name="Hayes R.D."/>
            <person name="Keri Z."/>
            <person name="LaButti K."/>
            <person name="Lipzen A."/>
            <person name="Lombard V."/>
            <person name="Magnuson J."/>
            <person name="Maillard F."/>
            <person name="Murat C."/>
            <person name="Nolan M."/>
            <person name="Ohm R.A."/>
            <person name="Pangilinan J."/>
            <person name="Pereira M.F."/>
            <person name="Perotto S."/>
            <person name="Peter M."/>
            <person name="Pfister S."/>
            <person name="Riley R."/>
            <person name="Sitrit Y."/>
            <person name="Stielow J.B."/>
            <person name="Szollosi G."/>
            <person name="Zifcakova L."/>
            <person name="Stursova M."/>
            <person name="Spatafora J.W."/>
            <person name="Tedersoo L."/>
            <person name="Vaario L.M."/>
            <person name="Yamada A."/>
            <person name="Yan M."/>
            <person name="Wang P."/>
            <person name="Xu J."/>
            <person name="Bruns T."/>
            <person name="Baldrian P."/>
            <person name="Vilgalys R."/>
            <person name="Dunand C."/>
            <person name="Henrissat B."/>
            <person name="Grigoriev I.V."/>
            <person name="Hibbett D."/>
            <person name="Nagy L.G."/>
            <person name="Martin F.M."/>
        </authorList>
    </citation>
    <scope>NUCLEOTIDE SEQUENCE</scope>
    <source>
        <strain evidence="1">P2</strain>
    </source>
</reference>
<keyword evidence="2" id="KW-1185">Reference proteome</keyword>
<reference evidence="1" key="1">
    <citation type="submission" date="2019-10" db="EMBL/GenBank/DDBJ databases">
        <authorList>
            <consortium name="DOE Joint Genome Institute"/>
            <person name="Kuo A."/>
            <person name="Miyauchi S."/>
            <person name="Kiss E."/>
            <person name="Drula E."/>
            <person name="Kohler A."/>
            <person name="Sanchez-Garcia M."/>
            <person name="Andreopoulos B."/>
            <person name="Barry K.W."/>
            <person name="Bonito G."/>
            <person name="Buee M."/>
            <person name="Carver A."/>
            <person name="Chen C."/>
            <person name="Cichocki N."/>
            <person name="Clum A."/>
            <person name="Culley D."/>
            <person name="Crous P.W."/>
            <person name="Fauchery L."/>
            <person name="Girlanda M."/>
            <person name="Hayes R."/>
            <person name="Keri Z."/>
            <person name="Labutti K."/>
            <person name="Lipzen A."/>
            <person name="Lombard V."/>
            <person name="Magnuson J."/>
            <person name="Maillard F."/>
            <person name="Morin E."/>
            <person name="Murat C."/>
            <person name="Nolan M."/>
            <person name="Ohm R."/>
            <person name="Pangilinan J."/>
            <person name="Pereira M."/>
            <person name="Perotto S."/>
            <person name="Peter M."/>
            <person name="Riley R."/>
            <person name="Sitrit Y."/>
            <person name="Stielow B."/>
            <person name="Szollosi G."/>
            <person name="Zifcakova L."/>
            <person name="Stursova M."/>
            <person name="Spatafora J.W."/>
            <person name="Tedersoo L."/>
            <person name="Vaario L.-M."/>
            <person name="Yamada A."/>
            <person name="Yan M."/>
            <person name="Wang P."/>
            <person name="Xu J."/>
            <person name="Bruns T."/>
            <person name="Baldrian P."/>
            <person name="Vilgalys R."/>
            <person name="Henrissat B."/>
            <person name="Grigoriev I.V."/>
            <person name="Hibbett D."/>
            <person name="Nagy L.G."/>
            <person name="Martin F.M."/>
        </authorList>
    </citation>
    <scope>NUCLEOTIDE SEQUENCE</scope>
    <source>
        <strain evidence="1">P2</strain>
    </source>
</reference>
<gene>
    <name evidence="1" type="ORF">BDM02DRAFT_3124333</name>
</gene>
<proteinExistence type="predicted"/>
<evidence type="ECO:0000313" key="1">
    <source>
        <dbReference type="EMBL" id="KAF9642644.1"/>
    </source>
</evidence>